<name>A0AAJ7SU95_PETMA</name>
<dbReference type="Proteomes" id="UP001318040">
    <property type="component" value="Chromosome 8"/>
</dbReference>
<gene>
    <name evidence="3" type="primary">LOC116940261</name>
</gene>
<evidence type="ECO:0000313" key="2">
    <source>
        <dbReference type="Proteomes" id="UP001318040"/>
    </source>
</evidence>
<dbReference type="KEGG" id="pmrn:116940261"/>
<organism evidence="2 3">
    <name type="scientific">Petromyzon marinus</name>
    <name type="common">Sea lamprey</name>
    <dbReference type="NCBI Taxonomy" id="7757"/>
    <lineage>
        <taxon>Eukaryota</taxon>
        <taxon>Metazoa</taxon>
        <taxon>Chordata</taxon>
        <taxon>Craniata</taxon>
        <taxon>Vertebrata</taxon>
        <taxon>Cyclostomata</taxon>
        <taxon>Hyperoartia</taxon>
        <taxon>Petromyzontiformes</taxon>
        <taxon>Petromyzontidae</taxon>
        <taxon>Petromyzon</taxon>
    </lineage>
</organism>
<feature type="compositionally biased region" description="Polar residues" evidence="1">
    <location>
        <begin position="54"/>
        <end position="74"/>
    </location>
</feature>
<dbReference type="AlphaFoldDB" id="A0AAJ7SU95"/>
<evidence type="ECO:0000313" key="3">
    <source>
        <dbReference type="RefSeq" id="XP_032805675.1"/>
    </source>
</evidence>
<feature type="region of interest" description="Disordered" evidence="1">
    <location>
        <begin position="50"/>
        <end position="74"/>
    </location>
</feature>
<feature type="region of interest" description="Disordered" evidence="1">
    <location>
        <begin position="221"/>
        <end position="288"/>
    </location>
</feature>
<sequence>MPYTQTITLCLNVASTGGASEVCCTNSLLKARASFAGNMAQPPTYSLVYPTANHPDQNMPSNANNQSQPSATTSAPYLPGTEMLYLSKTTFYQSASSAMSFPVRRSDYSVAPNSPVYTGTAYPASSSQPCHHLSGGTALAEDPSIKYIHSPGASGFAAGPSHLGFIGPDGMVAPPCGHVYPPPTGKVFPQHSAMYPPPKSAPLMAQVPNYFPDQAAWAFHAQHQQPPTEPPCPHSKMPQAPSAPFHPTSKNNSGVSGKHSAVSGKKPHPRTTSKQSPVRGSSTKALLSPMSPSATAVLQYGGRALCMAATGFRLIGKAKKYFSTTEAEHEAEEMAGQQVAAESWELSED</sequence>
<dbReference type="RefSeq" id="XP_032805675.1">
    <property type="nucleotide sequence ID" value="XM_032949784.1"/>
</dbReference>
<reference evidence="3" key="1">
    <citation type="submission" date="2025-08" db="UniProtKB">
        <authorList>
            <consortium name="RefSeq"/>
        </authorList>
    </citation>
    <scope>IDENTIFICATION</scope>
    <source>
        <tissue evidence="3">Sperm</tissue>
    </source>
</reference>
<evidence type="ECO:0000256" key="1">
    <source>
        <dbReference type="SAM" id="MobiDB-lite"/>
    </source>
</evidence>
<accession>A0AAJ7SU95</accession>
<proteinExistence type="predicted"/>
<protein>
    <submittedName>
        <fullName evidence="3">Extensin-like isoform X1</fullName>
    </submittedName>
</protein>
<feature type="compositionally biased region" description="Polar residues" evidence="1">
    <location>
        <begin position="272"/>
        <end position="288"/>
    </location>
</feature>
<keyword evidence="2" id="KW-1185">Reference proteome</keyword>